<dbReference type="STRING" id="1802397.A3J43_00995"/>
<name>A0A1F7UK19_9BACT</name>
<keyword evidence="1 7" id="KW-0547">Nucleotide-binding</keyword>
<gene>
    <name evidence="12" type="ORF">A3J43_00995</name>
</gene>
<feature type="domain" description="Helicase C-terminal" evidence="10">
    <location>
        <begin position="217"/>
        <end position="376"/>
    </location>
</feature>
<dbReference type="GO" id="GO:0005829">
    <property type="term" value="C:cytosol"/>
    <property type="evidence" value="ECO:0007669"/>
    <property type="project" value="TreeGrafter"/>
</dbReference>
<dbReference type="PROSITE" id="PS51192">
    <property type="entry name" value="HELICASE_ATP_BIND_1"/>
    <property type="match status" value="1"/>
</dbReference>
<comment type="caution">
    <text evidence="12">The sequence shown here is derived from an EMBL/GenBank/DDBJ whole genome shotgun (WGS) entry which is preliminary data.</text>
</comment>
<dbReference type="GO" id="GO:0003724">
    <property type="term" value="F:RNA helicase activity"/>
    <property type="evidence" value="ECO:0007669"/>
    <property type="project" value="InterPro"/>
</dbReference>
<organism evidence="12 13">
    <name type="scientific">Candidatus Uhrbacteria bacterium RIFCSPHIGHO2_12_FULL_54_23</name>
    <dbReference type="NCBI Taxonomy" id="1802397"/>
    <lineage>
        <taxon>Bacteria</taxon>
        <taxon>Candidatus Uhriibacteriota</taxon>
    </lineage>
</organism>
<evidence type="ECO:0000313" key="13">
    <source>
        <dbReference type="Proteomes" id="UP000176604"/>
    </source>
</evidence>
<keyword evidence="4 7" id="KW-0067">ATP-binding</keyword>
<evidence type="ECO:0000259" key="9">
    <source>
        <dbReference type="PROSITE" id="PS51192"/>
    </source>
</evidence>
<feature type="region of interest" description="Disordered" evidence="8">
    <location>
        <begin position="384"/>
        <end position="420"/>
    </location>
</feature>
<dbReference type="Proteomes" id="UP000176604">
    <property type="component" value="Unassembled WGS sequence"/>
</dbReference>
<keyword evidence="2 7" id="KW-0378">Hydrolase</keyword>
<accession>A0A1F7UK19</accession>
<evidence type="ECO:0000256" key="3">
    <source>
        <dbReference type="ARBA" id="ARBA00022806"/>
    </source>
</evidence>
<comment type="similarity">
    <text evidence="5 7">Belongs to the DEAD box helicase family.</text>
</comment>
<reference evidence="12 13" key="1">
    <citation type="journal article" date="2016" name="Nat. Commun.">
        <title>Thousands of microbial genomes shed light on interconnected biogeochemical processes in an aquifer system.</title>
        <authorList>
            <person name="Anantharaman K."/>
            <person name="Brown C.T."/>
            <person name="Hug L.A."/>
            <person name="Sharon I."/>
            <person name="Castelle C.J."/>
            <person name="Probst A.J."/>
            <person name="Thomas B.C."/>
            <person name="Singh A."/>
            <person name="Wilkins M.J."/>
            <person name="Karaoz U."/>
            <person name="Brodie E.L."/>
            <person name="Williams K.H."/>
            <person name="Hubbard S.S."/>
            <person name="Banfield J.F."/>
        </authorList>
    </citation>
    <scope>NUCLEOTIDE SEQUENCE [LARGE SCALE GENOMIC DNA]</scope>
</reference>
<evidence type="ECO:0000256" key="7">
    <source>
        <dbReference type="RuleBase" id="RU000492"/>
    </source>
</evidence>
<evidence type="ECO:0000256" key="1">
    <source>
        <dbReference type="ARBA" id="ARBA00022741"/>
    </source>
</evidence>
<evidence type="ECO:0000256" key="2">
    <source>
        <dbReference type="ARBA" id="ARBA00022801"/>
    </source>
</evidence>
<evidence type="ECO:0000313" key="12">
    <source>
        <dbReference type="EMBL" id="OGL78047.1"/>
    </source>
</evidence>
<dbReference type="PROSITE" id="PS00039">
    <property type="entry name" value="DEAD_ATP_HELICASE"/>
    <property type="match status" value="1"/>
</dbReference>
<evidence type="ECO:0008006" key="14">
    <source>
        <dbReference type="Google" id="ProtNLM"/>
    </source>
</evidence>
<dbReference type="InterPro" id="IPR014001">
    <property type="entry name" value="Helicase_ATP-bd"/>
</dbReference>
<feature type="short sequence motif" description="Q motif" evidence="6">
    <location>
        <begin position="7"/>
        <end position="35"/>
    </location>
</feature>
<dbReference type="Pfam" id="PF00271">
    <property type="entry name" value="Helicase_C"/>
    <property type="match status" value="1"/>
</dbReference>
<evidence type="ECO:0000256" key="4">
    <source>
        <dbReference type="ARBA" id="ARBA00022840"/>
    </source>
</evidence>
<dbReference type="InterPro" id="IPR027417">
    <property type="entry name" value="P-loop_NTPase"/>
</dbReference>
<dbReference type="CDD" id="cd00268">
    <property type="entry name" value="DEADc"/>
    <property type="match status" value="1"/>
</dbReference>
<dbReference type="PROSITE" id="PS51194">
    <property type="entry name" value="HELICASE_CTER"/>
    <property type="match status" value="1"/>
</dbReference>
<dbReference type="InterPro" id="IPR001650">
    <property type="entry name" value="Helicase_C-like"/>
</dbReference>
<dbReference type="SUPFAM" id="SSF52540">
    <property type="entry name" value="P-loop containing nucleoside triphosphate hydrolases"/>
    <property type="match status" value="1"/>
</dbReference>
<keyword evidence="3 7" id="KW-0347">Helicase</keyword>
<dbReference type="Gene3D" id="3.40.50.300">
    <property type="entry name" value="P-loop containing nucleotide triphosphate hydrolases"/>
    <property type="match status" value="2"/>
</dbReference>
<feature type="domain" description="DEAD-box RNA helicase Q" evidence="11">
    <location>
        <begin position="7"/>
        <end position="35"/>
    </location>
</feature>
<evidence type="ECO:0000259" key="11">
    <source>
        <dbReference type="PROSITE" id="PS51195"/>
    </source>
</evidence>
<dbReference type="PANTHER" id="PTHR47959">
    <property type="entry name" value="ATP-DEPENDENT RNA HELICASE RHLE-RELATED"/>
    <property type="match status" value="1"/>
</dbReference>
<dbReference type="GO" id="GO:0016787">
    <property type="term" value="F:hydrolase activity"/>
    <property type="evidence" value="ECO:0007669"/>
    <property type="project" value="UniProtKB-KW"/>
</dbReference>
<sequence length="420" mass="46319">MHKTTDNGFYGLGIAPALLDILGRLKFVTPTPIQTQAIPLAIQGKDMVGIAQTGTGKTLAFGIPMIQRLAQVKGQGLVILPTRELALQVDEVLRTIGKSIKLRTAVLIGGLSQKPQVNALLKKPHIIVATPGRLIDHLNQKHLHLKQMRVVVLDEADRMLDMGFLPQIRRIIDELPEERQMMLFSATMPPTIMKLASVYMDLPVRVEIAATGTTPTRVTQELFITPKDKKFPLLITLLEQYHGPTLVFTRTKYAAKSVARNLVQTGVNAAEIHSNRSLQQRRQALDGFKSGRYRVLVATDVASRGIDVSGIELVVNYDLPSTSDDYVHRIGRTARAGAGGHAITFAMPGEGGEVRDIEHLIRKRLPISSLPVLASIPHAEPRPYARMQPSWSGRARSPRAREGFAGRGRPFHGARPYRGR</sequence>
<feature type="domain" description="Helicase ATP-binding" evidence="9">
    <location>
        <begin position="38"/>
        <end position="206"/>
    </location>
</feature>
<dbReference type="AlphaFoldDB" id="A0A1F7UK19"/>
<dbReference type="SMART" id="SM00487">
    <property type="entry name" value="DEXDc"/>
    <property type="match status" value="1"/>
</dbReference>
<feature type="compositionally biased region" description="Basic residues" evidence="8">
    <location>
        <begin position="409"/>
        <end position="420"/>
    </location>
</feature>
<dbReference type="EMBL" id="MGEF01000041">
    <property type="protein sequence ID" value="OGL78047.1"/>
    <property type="molecule type" value="Genomic_DNA"/>
</dbReference>
<dbReference type="InterPro" id="IPR000629">
    <property type="entry name" value="RNA-helicase_DEAD-box_CS"/>
</dbReference>
<dbReference type="InterPro" id="IPR011545">
    <property type="entry name" value="DEAD/DEAH_box_helicase_dom"/>
</dbReference>
<protein>
    <recommendedName>
        <fullName evidence="14">DEAD/DEAH box helicase</fullName>
    </recommendedName>
</protein>
<proteinExistence type="inferred from homology"/>
<evidence type="ECO:0000256" key="6">
    <source>
        <dbReference type="PROSITE-ProRule" id="PRU00552"/>
    </source>
</evidence>
<dbReference type="InterPro" id="IPR014014">
    <property type="entry name" value="RNA_helicase_DEAD_Q_motif"/>
</dbReference>
<evidence type="ECO:0000256" key="8">
    <source>
        <dbReference type="SAM" id="MobiDB-lite"/>
    </source>
</evidence>
<dbReference type="InterPro" id="IPR050079">
    <property type="entry name" value="DEAD_box_RNA_helicase"/>
</dbReference>
<dbReference type="PROSITE" id="PS51195">
    <property type="entry name" value="Q_MOTIF"/>
    <property type="match status" value="1"/>
</dbReference>
<evidence type="ECO:0000259" key="10">
    <source>
        <dbReference type="PROSITE" id="PS51194"/>
    </source>
</evidence>
<dbReference type="InterPro" id="IPR044742">
    <property type="entry name" value="DEAD/DEAH_RhlB"/>
</dbReference>
<dbReference type="Pfam" id="PF00270">
    <property type="entry name" value="DEAD"/>
    <property type="match status" value="1"/>
</dbReference>
<dbReference type="GO" id="GO:0005524">
    <property type="term" value="F:ATP binding"/>
    <property type="evidence" value="ECO:0007669"/>
    <property type="project" value="UniProtKB-KW"/>
</dbReference>
<evidence type="ECO:0000256" key="5">
    <source>
        <dbReference type="ARBA" id="ARBA00038437"/>
    </source>
</evidence>
<dbReference type="SMART" id="SM00490">
    <property type="entry name" value="HELICc"/>
    <property type="match status" value="1"/>
</dbReference>
<dbReference type="GO" id="GO:0003676">
    <property type="term" value="F:nucleic acid binding"/>
    <property type="evidence" value="ECO:0007669"/>
    <property type="project" value="InterPro"/>
</dbReference>
<dbReference type="PANTHER" id="PTHR47959:SF13">
    <property type="entry name" value="ATP-DEPENDENT RNA HELICASE RHLE"/>
    <property type="match status" value="1"/>
</dbReference>
<dbReference type="CDD" id="cd18787">
    <property type="entry name" value="SF2_C_DEAD"/>
    <property type="match status" value="1"/>
</dbReference>